<name>A0A1I9L2I2_9CAUD</name>
<protein>
    <submittedName>
        <fullName evidence="1">Uncharacterized protein</fullName>
    </submittedName>
</protein>
<accession>A0A1I9L2I2</accession>
<evidence type="ECO:0000313" key="2">
    <source>
        <dbReference type="Proteomes" id="UP000225190"/>
    </source>
</evidence>
<dbReference type="EMBL" id="KU197014">
    <property type="protein sequence ID" value="AMW36169.1"/>
    <property type="molecule type" value="Genomic_DNA"/>
</dbReference>
<keyword evidence="2" id="KW-1185">Reference proteome</keyword>
<organism evidence="1 2">
    <name type="scientific">Xanthomonas phage XAJ2</name>
    <dbReference type="NCBI Taxonomy" id="1775249"/>
    <lineage>
        <taxon>Viruses</taxon>
        <taxon>Duplodnaviria</taxon>
        <taxon>Heunggongvirae</taxon>
        <taxon>Uroviricota</taxon>
        <taxon>Caudoviricetes</taxon>
        <taxon>Caudoviricetes incertae sedis</taxon>
        <taxon>Xajduovirus</taxon>
        <taxon>Xajduovirus XAJ2</taxon>
    </lineage>
</organism>
<evidence type="ECO:0000313" key="1">
    <source>
        <dbReference type="EMBL" id="AMW36169.1"/>
    </source>
</evidence>
<proteinExistence type="predicted"/>
<sequence>MSEPFSNKVILGKRPNKPNIKFMRGYWRVSPKPLSWTIDQRWDAAHEFAFKMNEKRI</sequence>
<dbReference type="Proteomes" id="UP000225190">
    <property type="component" value="Segment"/>
</dbReference>
<reference evidence="1 2" key="1">
    <citation type="submission" date="2015-11" db="EMBL/GenBank/DDBJ databases">
        <title>Bacteriophages of Xanthomonas arboricola pv. juglandis: Characterization of two phages.</title>
        <authorList>
            <person name="Domotor D."/>
            <person name="Frank T."/>
            <person name="Rakhely G."/>
            <person name="Doffkay Z."/>
            <person name="Schneider G."/>
            <person name="Kovacs T."/>
        </authorList>
    </citation>
    <scope>NUCLEOTIDE SEQUENCE [LARGE SCALE GENOMIC DNA]</scope>
</reference>